<reference evidence="3" key="1">
    <citation type="submission" date="2016-10" db="EMBL/GenBank/DDBJ databases">
        <title>Agrobacterium Ti plasmids: Classification based on T-DNA and Vir regions organization.</title>
        <authorList>
            <person name="Nabi N."/>
            <person name="Vial L."/>
            <person name="Ben Hafsa A."/>
            <person name="Chapulliot D."/>
            <person name="Berard A."/>
            <person name="Chauveau A."/>
            <person name="Le Paslier M.-C."/>
            <person name="Harzallah Skhiri F."/>
            <person name="Brunel D."/>
            <person name="Nesme X."/>
            <person name="Chaouachi M."/>
        </authorList>
    </citation>
    <scope>NUCLEOTIDE SEQUENCE</scope>
    <source>
        <strain evidence="3">CFBP2788</strain>
        <plasmid evidence="3">pTi_CFBP2788</plasmid>
    </source>
</reference>
<dbReference type="RefSeq" id="WP_172690269.1">
    <property type="nucleotide sequence ID" value="NZ_CP116686.1"/>
</dbReference>
<evidence type="ECO:0000313" key="3">
    <source>
        <dbReference type="EMBL" id="ASK41917.1"/>
    </source>
</evidence>
<feature type="region of interest" description="Disordered" evidence="1">
    <location>
        <begin position="31"/>
        <end position="75"/>
    </location>
</feature>
<dbReference type="NCBIfam" id="TIGR04361">
    <property type="entry name" value="TrbK_Ti"/>
    <property type="match status" value="1"/>
</dbReference>
<geneLocation type="plasmid" evidence="3">
    <name>pTi_CFBP2788</name>
</geneLocation>
<dbReference type="InterPro" id="IPR020065">
    <property type="entry name" value="Conjugal_tfr_protein_TrbK"/>
</dbReference>
<dbReference type="EMBL" id="KY000032">
    <property type="protein sequence ID" value="ASK41917.1"/>
    <property type="molecule type" value="Genomic_DNA"/>
</dbReference>
<accession>A0A2Z2PG52</accession>
<dbReference type="Pfam" id="PF10907">
    <property type="entry name" value="DUF2749"/>
    <property type="match status" value="1"/>
</dbReference>
<evidence type="ECO:0000259" key="2">
    <source>
        <dbReference type="Pfam" id="PF10907"/>
    </source>
</evidence>
<evidence type="ECO:0000256" key="1">
    <source>
        <dbReference type="SAM" id="MobiDB-lite"/>
    </source>
</evidence>
<dbReference type="AlphaFoldDB" id="A0A2Z2PG52"/>
<feature type="domain" description="Type IV conjugative transfer protein TrbJ/K C-terminal" evidence="2">
    <location>
        <begin position="1"/>
        <end position="75"/>
    </location>
</feature>
<proteinExistence type="predicted"/>
<sequence length="75" mass="8002">MSPRLVIILAVVGTIASGIGIARWIVQPTPASLSGAGEASPQATSDADRRAHREKFFGGNTENDIRGGQEMKPRW</sequence>
<feature type="compositionally biased region" description="Basic and acidic residues" evidence="1">
    <location>
        <begin position="63"/>
        <end position="75"/>
    </location>
</feature>
<organism evidence="3">
    <name type="scientific">Agrobacterium fabrum</name>
    <dbReference type="NCBI Taxonomy" id="1176649"/>
    <lineage>
        <taxon>Bacteria</taxon>
        <taxon>Pseudomonadati</taxon>
        <taxon>Pseudomonadota</taxon>
        <taxon>Alphaproteobacteria</taxon>
        <taxon>Hyphomicrobiales</taxon>
        <taxon>Rhizobiaceae</taxon>
        <taxon>Rhizobium/Agrobacterium group</taxon>
        <taxon>Agrobacterium</taxon>
        <taxon>Agrobacterium tumefaciens complex</taxon>
    </lineage>
</organism>
<name>A0A2Z2PG52_9HYPH</name>
<dbReference type="InterPro" id="IPR024475">
    <property type="entry name" value="TrbJ/K_C"/>
</dbReference>
<protein>
    <submittedName>
        <fullName evidence="3">Entry exclusion protein TrbK</fullName>
    </submittedName>
</protein>
<feature type="compositionally biased region" description="Basic and acidic residues" evidence="1">
    <location>
        <begin position="46"/>
        <end position="56"/>
    </location>
</feature>
<dbReference type="EMBL" id="KY000032">
    <property type="protein sequence ID" value="ASK41919.1"/>
    <property type="molecule type" value="Genomic_DNA"/>
</dbReference>
<keyword evidence="3" id="KW-0614">Plasmid</keyword>